<evidence type="ECO:0000313" key="1">
    <source>
        <dbReference type="EMBL" id="WVZ87953.1"/>
    </source>
</evidence>
<dbReference type="EMBL" id="CP144752">
    <property type="protein sequence ID" value="WVZ87953.1"/>
    <property type="molecule type" value="Genomic_DNA"/>
</dbReference>
<proteinExistence type="predicted"/>
<organism evidence="1 2">
    <name type="scientific">Paspalum notatum var. saurae</name>
    <dbReference type="NCBI Taxonomy" id="547442"/>
    <lineage>
        <taxon>Eukaryota</taxon>
        <taxon>Viridiplantae</taxon>
        <taxon>Streptophyta</taxon>
        <taxon>Embryophyta</taxon>
        <taxon>Tracheophyta</taxon>
        <taxon>Spermatophyta</taxon>
        <taxon>Magnoliopsida</taxon>
        <taxon>Liliopsida</taxon>
        <taxon>Poales</taxon>
        <taxon>Poaceae</taxon>
        <taxon>PACMAD clade</taxon>
        <taxon>Panicoideae</taxon>
        <taxon>Andropogonodae</taxon>
        <taxon>Paspaleae</taxon>
        <taxon>Paspalinae</taxon>
        <taxon>Paspalum</taxon>
    </lineage>
</organism>
<gene>
    <name evidence="1" type="ORF">U9M48_034526</name>
</gene>
<protein>
    <submittedName>
        <fullName evidence="1">Uncharacterized protein</fullName>
    </submittedName>
</protein>
<sequence>MQADMLLSASCWYLLLMEIQLQQQKLAGTSLNHTLFGSSLTAMHTVGWRARKLASSLLKHILSASRLSARQVVGSRAKQWMVYMSRDTTAKEICCGPYAFALCAKISYPKTNKMITNCTCSS</sequence>
<dbReference type="AlphaFoldDB" id="A0AAQ3UAX7"/>
<keyword evidence="2" id="KW-1185">Reference proteome</keyword>
<name>A0AAQ3UAX7_PASNO</name>
<reference evidence="1 2" key="1">
    <citation type="submission" date="2024-02" db="EMBL/GenBank/DDBJ databases">
        <title>High-quality chromosome-scale genome assembly of Pensacola bahiagrass (Paspalum notatum Flugge var. saurae).</title>
        <authorList>
            <person name="Vega J.M."/>
            <person name="Podio M."/>
            <person name="Orjuela J."/>
            <person name="Siena L.A."/>
            <person name="Pessino S.C."/>
            <person name="Combes M.C."/>
            <person name="Mariac C."/>
            <person name="Albertini E."/>
            <person name="Pupilli F."/>
            <person name="Ortiz J.P.A."/>
            <person name="Leblanc O."/>
        </authorList>
    </citation>
    <scope>NUCLEOTIDE SEQUENCE [LARGE SCALE GENOMIC DNA]</scope>
    <source>
        <strain evidence="1">R1</strain>
        <tissue evidence="1">Leaf</tissue>
    </source>
</reference>
<accession>A0AAQ3UAX7</accession>
<evidence type="ECO:0000313" key="2">
    <source>
        <dbReference type="Proteomes" id="UP001341281"/>
    </source>
</evidence>
<dbReference type="Proteomes" id="UP001341281">
    <property type="component" value="Chromosome 08"/>
</dbReference>